<evidence type="ECO:0000256" key="1">
    <source>
        <dbReference type="ARBA" id="ARBA00004752"/>
    </source>
</evidence>
<proteinExistence type="inferred from homology"/>
<evidence type="ECO:0000313" key="9">
    <source>
        <dbReference type="EMBL" id="OEL11703.1"/>
    </source>
</evidence>
<dbReference type="UniPathway" id="UPA00219"/>
<keyword evidence="4 7" id="KW-0133">Cell shape</keyword>
<dbReference type="PROSITE" id="PS52029">
    <property type="entry name" value="LD_TPASE"/>
    <property type="match status" value="1"/>
</dbReference>
<gene>
    <name evidence="9" type="ORF">BHF72_1842</name>
</gene>
<comment type="similarity">
    <text evidence="2">Belongs to the YkuD family.</text>
</comment>
<dbReference type="GO" id="GO:0071555">
    <property type="term" value="P:cell wall organization"/>
    <property type="evidence" value="ECO:0007669"/>
    <property type="project" value="UniProtKB-UniRule"/>
</dbReference>
<dbReference type="InterPro" id="IPR038063">
    <property type="entry name" value="Transpep_catalytic_dom"/>
</dbReference>
<dbReference type="AlphaFoldDB" id="A0A1E5UFN2"/>
<dbReference type="GO" id="GO:0071972">
    <property type="term" value="F:peptidoglycan L,D-transpeptidase activity"/>
    <property type="evidence" value="ECO:0007669"/>
    <property type="project" value="TreeGrafter"/>
</dbReference>
<evidence type="ECO:0000313" key="10">
    <source>
        <dbReference type="Proteomes" id="UP000095601"/>
    </source>
</evidence>
<feature type="domain" description="L,D-TPase catalytic" evidence="8">
    <location>
        <begin position="125"/>
        <end position="248"/>
    </location>
</feature>
<dbReference type="Gene3D" id="2.40.440.10">
    <property type="entry name" value="L,D-transpeptidase catalytic domain-like"/>
    <property type="match status" value="1"/>
</dbReference>
<keyword evidence="3" id="KW-0808">Transferase</keyword>
<dbReference type="GO" id="GO:0018104">
    <property type="term" value="P:peptidoglycan-protein cross-linking"/>
    <property type="evidence" value="ECO:0007669"/>
    <property type="project" value="TreeGrafter"/>
</dbReference>
<dbReference type="InterPro" id="IPR005490">
    <property type="entry name" value="LD_TPept_cat_dom"/>
</dbReference>
<name>A0A1E5UFN2_9FLAO</name>
<organism evidence="9 10">
    <name type="scientific">Cloacibacterium normanense</name>
    <dbReference type="NCBI Taxonomy" id="237258"/>
    <lineage>
        <taxon>Bacteria</taxon>
        <taxon>Pseudomonadati</taxon>
        <taxon>Bacteroidota</taxon>
        <taxon>Flavobacteriia</taxon>
        <taxon>Flavobacteriales</taxon>
        <taxon>Weeksellaceae</taxon>
    </lineage>
</organism>
<evidence type="ECO:0000256" key="2">
    <source>
        <dbReference type="ARBA" id="ARBA00005992"/>
    </source>
</evidence>
<feature type="active site" description="Nucleophile" evidence="7">
    <location>
        <position position="211"/>
    </location>
</feature>
<comment type="pathway">
    <text evidence="1 7">Cell wall biogenesis; peptidoglycan biosynthesis.</text>
</comment>
<keyword evidence="5 7" id="KW-0573">Peptidoglycan synthesis</keyword>
<feature type="active site" description="Proton donor/acceptor" evidence="7">
    <location>
        <position position="193"/>
    </location>
</feature>
<protein>
    <submittedName>
        <fullName evidence="9">L,D-transpeptidase catalytic domain protein</fullName>
    </submittedName>
</protein>
<dbReference type="OrthoDB" id="463216at2"/>
<dbReference type="InterPro" id="IPR050979">
    <property type="entry name" value="LD-transpeptidase"/>
</dbReference>
<accession>A0A1E5UFN2</accession>
<reference evidence="9 10" key="1">
    <citation type="submission" date="2016-09" db="EMBL/GenBank/DDBJ databases">
        <authorList>
            <person name="Capua I."/>
            <person name="De Benedictis P."/>
            <person name="Joannis T."/>
            <person name="Lombin L.H."/>
            <person name="Cattoli G."/>
        </authorList>
    </citation>
    <scope>NUCLEOTIDE SEQUENCE [LARGE SCALE GENOMIC DNA]</scope>
    <source>
        <strain evidence="9 10">NRS-1</strain>
    </source>
</reference>
<dbReference type="GO" id="GO:0008360">
    <property type="term" value="P:regulation of cell shape"/>
    <property type="evidence" value="ECO:0007669"/>
    <property type="project" value="UniProtKB-UniRule"/>
</dbReference>
<keyword evidence="6 7" id="KW-0961">Cell wall biogenesis/degradation</keyword>
<dbReference type="STRING" id="237258.SAMN04489756_11427"/>
<evidence type="ECO:0000256" key="6">
    <source>
        <dbReference type="ARBA" id="ARBA00023316"/>
    </source>
</evidence>
<dbReference type="SUPFAM" id="SSF141523">
    <property type="entry name" value="L,D-transpeptidase catalytic domain-like"/>
    <property type="match status" value="1"/>
</dbReference>
<dbReference type="PANTHER" id="PTHR30582">
    <property type="entry name" value="L,D-TRANSPEPTIDASE"/>
    <property type="match status" value="1"/>
</dbReference>
<dbReference type="GO" id="GO:0005576">
    <property type="term" value="C:extracellular region"/>
    <property type="evidence" value="ECO:0007669"/>
    <property type="project" value="TreeGrafter"/>
</dbReference>
<dbReference type="RefSeq" id="WP_069797674.1">
    <property type="nucleotide sequence ID" value="NZ_CP034157.1"/>
</dbReference>
<evidence type="ECO:0000259" key="8">
    <source>
        <dbReference type="PROSITE" id="PS52029"/>
    </source>
</evidence>
<dbReference type="GO" id="GO:0016740">
    <property type="term" value="F:transferase activity"/>
    <property type="evidence" value="ECO:0007669"/>
    <property type="project" value="UniProtKB-KW"/>
</dbReference>
<sequence>MYFIRLSFFFFVIFLLIQCDKKSADEVNAEPEKSSDSLKILEEKKKEEISISYHPEIINHQDSALAEFQNKYSEEEIHAILAINRLDFKNRWRADTLVVPDKIVKDFNVYSPFPKYVSEAKNINKLALFSYPIHAYALYENGNLIKWGPTSMGKKSSPTKTGLGFTNWKKKIAISTSNSEWKLRWNFNVFNFHGIGWHQYDLPGYHASHSCMRLLEEDALWMYSWGEQWILDEKGTKILAKGTPVIIFGEPDFKSKPWKELLKSSKANDYSEAQINNEIKPFLEEIMKQQDIRKEYLQSKRDSL</sequence>
<dbReference type="PANTHER" id="PTHR30582:SF2">
    <property type="entry name" value="L,D-TRANSPEPTIDASE YCIB-RELATED"/>
    <property type="match status" value="1"/>
</dbReference>
<dbReference type="KEGG" id="cnr:EB819_02635"/>
<dbReference type="Pfam" id="PF03734">
    <property type="entry name" value="YkuD"/>
    <property type="match status" value="1"/>
</dbReference>
<evidence type="ECO:0000256" key="7">
    <source>
        <dbReference type="PROSITE-ProRule" id="PRU01373"/>
    </source>
</evidence>
<keyword evidence="10" id="KW-1185">Reference proteome</keyword>
<dbReference type="Proteomes" id="UP000095601">
    <property type="component" value="Unassembled WGS sequence"/>
</dbReference>
<comment type="caution">
    <text evidence="9">The sequence shown here is derived from an EMBL/GenBank/DDBJ whole genome shotgun (WGS) entry which is preliminary data.</text>
</comment>
<dbReference type="PATRIC" id="fig|237258.4.peg.1798"/>
<evidence type="ECO:0000256" key="5">
    <source>
        <dbReference type="ARBA" id="ARBA00022984"/>
    </source>
</evidence>
<dbReference type="CDD" id="cd16913">
    <property type="entry name" value="YkuD_like"/>
    <property type="match status" value="1"/>
</dbReference>
<evidence type="ECO:0000256" key="4">
    <source>
        <dbReference type="ARBA" id="ARBA00022960"/>
    </source>
</evidence>
<evidence type="ECO:0000256" key="3">
    <source>
        <dbReference type="ARBA" id="ARBA00022679"/>
    </source>
</evidence>
<dbReference type="EMBL" id="MKGI01000028">
    <property type="protein sequence ID" value="OEL11703.1"/>
    <property type="molecule type" value="Genomic_DNA"/>
</dbReference>